<proteinExistence type="inferred from homology"/>
<evidence type="ECO:0000256" key="8">
    <source>
        <dbReference type="ARBA" id="ARBA00022989"/>
    </source>
</evidence>
<dbReference type="OrthoDB" id="442066at2759"/>
<organism evidence="13 14">
    <name type="scientific">Durio zibethinus</name>
    <name type="common">Durian</name>
    <dbReference type="NCBI Taxonomy" id="66656"/>
    <lineage>
        <taxon>Eukaryota</taxon>
        <taxon>Viridiplantae</taxon>
        <taxon>Streptophyta</taxon>
        <taxon>Embryophyta</taxon>
        <taxon>Tracheophyta</taxon>
        <taxon>Spermatophyta</taxon>
        <taxon>Magnoliopsida</taxon>
        <taxon>eudicotyledons</taxon>
        <taxon>Gunneridae</taxon>
        <taxon>Pentapetalae</taxon>
        <taxon>rosids</taxon>
        <taxon>malvids</taxon>
        <taxon>Malvales</taxon>
        <taxon>Malvaceae</taxon>
        <taxon>Helicteroideae</taxon>
        <taxon>Durio</taxon>
    </lineage>
</organism>
<keyword evidence="7" id="KW-0677">Repeat</keyword>
<dbReference type="AlphaFoldDB" id="A0A6P5WP25"/>
<evidence type="ECO:0000313" key="14">
    <source>
        <dbReference type="RefSeq" id="XP_022717759.1"/>
    </source>
</evidence>
<evidence type="ECO:0000256" key="3">
    <source>
        <dbReference type="ARBA" id="ARBA00022475"/>
    </source>
</evidence>
<dbReference type="KEGG" id="dzi:111276257"/>
<comment type="similarity">
    <text evidence="2">Belongs to the RLP family.</text>
</comment>
<evidence type="ECO:0000256" key="7">
    <source>
        <dbReference type="ARBA" id="ARBA00022737"/>
    </source>
</evidence>
<keyword evidence="5" id="KW-0812">Transmembrane</keyword>
<keyword evidence="3" id="KW-1003">Cell membrane</keyword>
<keyword evidence="13" id="KW-1185">Reference proteome</keyword>
<dbReference type="SMART" id="SM00369">
    <property type="entry name" value="LRR_TYP"/>
    <property type="match status" value="3"/>
</dbReference>
<keyword evidence="9" id="KW-0472">Membrane</keyword>
<evidence type="ECO:0000256" key="1">
    <source>
        <dbReference type="ARBA" id="ARBA00004251"/>
    </source>
</evidence>
<evidence type="ECO:0000256" key="10">
    <source>
        <dbReference type="ARBA" id="ARBA00023170"/>
    </source>
</evidence>
<dbReference type="InterPro" id="IPR046956">
    <property type="entry name" value="RLP23-like"/>
</dbReference>
<gene>
    <name evidence="14" type="primary">LOC111276257</name>
</gene>
<evidence type="ECO:0000256" key="6">
    <source>
        <dbReference type="ARBA" id="ARBA00022729"/>
    </source>
</evidence>
<dbReference type="InterPro" id="IPR032675">
    <property type="entry name" value="LRR_dom_sf"/>
</dbReference>
<dbReference type="RefSeq" id="XP_022717759.1">
    <property type="nucleotide sequence ID" value="XM_022862024.1"/>
</dbReference>
<keyword evidence="4" id="KW-0433">Leucine-rich repeat</keyword>
<dbReference type="PANTHER" id="PTHR48061:SF46">
    <property type="entry name" value="LEUCINE-RICH REPEAT-CONTAINING N-TERMINAL PLANT-TYPE DOMAIN-CONTAINING PROTEIN"/>
    <property type="match status" value="1"/>
</dbReference>
<feature type="domain" description="Leucine-rich repeat-containing N-terminal plant-type" evidence="12">
    <location>
        <begin position="44"/>
        <end position="87"/>
    </location>
</feature>
<dbReference type="SUPFAM" id="SSF52047">
    <property type="entry name" value="RNI-like"/>
    <property type="match status" value="1"/>
</dbReference>
<dbReference type="InterPro" id="IPR003591">
    <property type="entry name" value="Leu-rich_rpt_typical-subtyp"/>
</dbReference>
<sequence length="541" mass="59838">MGIGSKIGLSRVVRCFREPPAGLVGRIYGLGVDCLHSSTHLCLADQKAALLEFKNTISLYGYCVQFISPRTNTYNESTDCCSWEGVSYNQLTGHVNAVNLSGSCRYGSLPANTSLFQLQGLQRLHLSDNNFNGSIPSELFRQLVSLTHLNLYHSGFSDLIPHEISLLSNLVSLDLSSYCFPASLRFDAQAFDMLARNLTKLRNLALQCVDMSGVAVTSFVNFSSSLGRLSLGDCQLHGQFPSEAFRLPYLQHVDLDWNQNLTGFLPKTYLSLALELLDLSFCSGSIPASFGNLTQITFLDFSENNFGGQIPDHKTVFRTSRLEVLDLSNNKITGRISKWEAEGANSLNFLNLQMPNPLLFLIIFFISENKLTGNIPSLICNRTSLVVLDLSKNSLSGTIPECLGNVSYGLQFLNLQMNNFYGEIPDSFMNNMLRNLLLNDNQLEGSLPRSSANCSSLEVLNLGNNKLTDTFPHWLASLPRLQVLILRLNRLHGSLPNSIASSDFSTLRIIDLSGNELTGPLPTNLFQNLRAMKDVPKKPLS</sequence>
<evidence type="ECO:0000313" key="13">
    <source>
        <dbReference type="Proteomes" id="UP000515121"/>
    </source>
</evidence>
<keyword evidence="8" id="KW-1133">Transmembrane helix</keyword>
<evidence type="ECO:0000259" key="12">
    <source>
        <dbReference type="Pfam" id="PF08263"/>
    </source>
</evidence>
<dbReference type="Pfam" id="PF08263">
    <property type="entry name" value="LRRNT_2"/>
    <property type="match status" value="1"/>
</dbReference>
<protein>
    <submittedName>
        <fullName evidence="14">Receptor like protein 30-like</fullName>
    </submittedName>
</protein>
<dbReference type="InterPro" id="IPR013210">
    <property type="entry name" value="LRR_N_plant-typ"/>
</dbReference>
<keyword evidence="11" id="KW-0325">Glycoprotein</keyword>
<evidence type="ECO:0000256" key="9">
    <source>
        <dbReference type="ARBA" id="ARBA00023136"/>
    </source>
</evidence>
<keyword evidence="10" id="KW-0675">Receptor</keyword>
<dbReference type="Pfam" id="PF00560">
    <property type="entry name" value="LRR_1"/>
    <property type="match status" value="4"/>
</dbReference>
<evidence type="ECO:0000256" key="5">
    <source>
        <dbReference type="ARBA" id="ARBA00022692"/>
    </source>
</evidence>
<reference evidence="14" key="1">
    <citation type="submission" date="2025-08" db="UniProtKB">
        <authorList>
            <consortium name="RefSeq"/>
        </authorList>
    </citation>
    <scope>IDENTIFICATION</scope>
    <source>
        <tissue evidence="14">Fruit stalk</tissue>
    </source>
</reference>
<dbReference type="GO" id="GO:0005886">
    <property type="term" value="C:plasma membrane"/>
    <property type="evidence" value="ECO:0007669"/>
    <property type="project" value="UniProtKB-SubCell"/>
</dbReference>
<dbReference type="PANTHER" id="PTHR48061">
    <property type="entry name" value="LEUCINE-RICH REPEAT RECEPTOR PROTEIN KINASE EMS1-LIKE-RELATED"/>
    <property type="match status" value="1"/>
</dbReference>
<evidence type="ECO:0000256" key="2">
    <source>
        <dbReference type="ARBA" id="ARBA00009592"/>
    </source>
</evidence>
<dbReference type="Proteomes" id="UP000515121">
    <property type="component" value="Unplaced"/>
</dbReference>
<dbReference type="FunFam" id="3.80.10.10:FF:000041">
    <property type="entry name" value="LRR receptor-like serine/threonine-protein kinase ERECTA"/>
    <property type="match status" value="1"/>
</dbReference>
<evidence type="ECO:0000256" key="11">
    <source>
        <dbReference type="ARBA" id="ARBA00023180"/>
    </source>
</evidence>
<dbReference type="GeneID" id="111276257"/>
<name>A0A6P5WP25_DURZI</name>
<keyword evidence="6" id="KW-0732">Signal</keyword>
<dbReference type="Gene3D" id="3.80.10.10">
    <property type="entry name" value="Ribonuclease Inhibitor"/>
    <property type="match status" value="3"/>
</dbReference>
<accession>A0A6P5WP25</accession>
<dbReference type="InterPro" id="IPR001611">
    <property type="entry name" value="Leu-rich_rpt"/>
</dbReference>
<dbReference type="Pfam" id="PF13855">
    <property type="entry name" value="LRR_8"/>
    <property type="match status" value="2"/>
</dbReference>
<evidence type="ECO:0000256" key="4">
    <source>
        <dbReference type="ARBA" id="ARBA00022614"/>
    </source>
</evidence>
<comment type="subcellular location">
    <subcellularLocation>
        <location evidence="1">Cell membrane</location>
        <topology evidence="1">Single-pass type I membrane protein</topology>
    </subcellularLocation>
</comment>